<feature type="transmembrane region" description="Helical" evidence="1">
    <location>
        <begin position="94"/>
        <end position="114"/>
    </location>
</feature>
<evidence type="ECO:0000313" key="2">
    <source>
        <dbReference type="EMBL" id="UPU36439.1"/>
    </source>
</evidence>
<sequence length="115" mass="12097">MERTVASVQGAYFLTTGLWPIFSIRTFMMITGPKTDLWLVKTVGAVLAVIGAALLVAGIADQVTQALVLLAVGSAAALAAVDVIYASRKVIAPVYLLDAVLEAALILWWVAALLL</sequence>
<organism evidence="2 3">
    <name type="scientific">Geomonas paludis</name>
    <dbReference type="NCBI Taxonomy" id="2740185"/>
    <lineage>
        <taxon>Bacteria</taxon>
        <taxon>Pseudomonadati</taxon>
        <taxon>Thermodesulfobacteriota</taxon>
        <taxon>Desulfuromonadia</taxon>
        <taxon>Geobacterales</taxon>
        <taxon>Geobacteraceae</taxon>
        <taxon>Geomonas</taxon>
    </lineage>
</organism>
<evidence type="ECO:0000313" key="3">
    <source>
        <dbReference type="Proteomes" id="UP000831485"/>
    </source>
</evidence>
<accession>A0ABY4LF81</accession>
<feature type="transmembrane region" description="Helical" evidence="1">
    <location>
        <begin position="12"/>
        <end position="31"/>
    </location>
</feature>
<dbReference type="RefSeq" id="WP_248646874.1">
    <property type="nucleotide sequence ID" value="NZ_CP096574.1"/>
</dbReference>
<keyword evidence="1" id="KW-0472">Membrane</keyword>
<proteinExistence type="predicted"/>
<keyword evidence="1" id="KW-0812">Transmembrane</keyword>
<keyword evidence="3" id="KW-1185">Reference proteome</keyword>
<name>A0ABY4LF81_9BACT</name>
<feature type="transmembrane region" description="Helical" evidence="1">
    <location>
        <begin position="66"/>
        <end position="87"/>
    </location>
</feature>
<keyword evidence="1" id="KW-1133">Transmembrane helix</keyword>
<feature type="transmembrane region" description="Helical" evidence="1">
    <location>
        <begin position="38"/>
        <end position="60"/>
    </location>
</feature>
<dbReference type="EMBL" id="CP096574">
    <property type="protein sequence ID" value="UPU36439.1"/>
    <property type="molecule type" value="Genomic_DNA"/>
</dbReference>
<protein>
    <submittedName>
        <fullName evidence="2">Uncharacterized protein</fullName>
    </submittedName>
</protein>
<evidence type="ECO:0000256" key="1">
    <source>
        <dbReference type="SAM" id="Phobius"/>
    </source>
</evidence>
<gene>
    <name evidence="2" type="ORF">M1B72_01675</name>
</gene>
<reference evidence="2" key="1">
    <citation type="submission" date="2022-04" db="EMBL/GenBank/DDBJ databases">
        <authorList>
            <person name="Liu G."/>
        </authorList>
    </citation>
    <scope>NUCLEOTIDE SEQUENCE</scope>
    <source>
        <strain evidence="2">RG22</strain>
    </source>
</reference>
<dbReference type="Proteomes" id="UP000831485">
    <property type="component" value="Chromosome"/>
</dbReference>